<dbReference type="PRINTS" id="PR00081">
    <property type="entry name" value="GDHRDH"/>
</dbReference>
<evidence type="ECO:0000256" key="1">
    <source>
        <dbReference type="ARBA" id="ARBA00006484"/>
    </source>
</evidence>
<dbReference type="EMBL" id="CP103416">
    <property type="protein sequence ID" value="UVW34503.1"/>
    <property type="molecule type" value="Genomic_DNA"/>
</dbReference>
<dbReference type="InterPro" id="IPR002347">
    <property type="entry name" value="SDR_fam"/>
</dbReference>
<dbReference type="Gene3D" id="3.40.50.720">
    <property type="entry name" value="NAD(P)-binding Rossmann-like Domain"/>
    <property type="match status" value="1"/>
</dbReference>
<reference evidence="3" key="1">
    <citation type="submission" date="2022-08" db="EMBL/GenBank/DDBJ databases">
        <title>Catabolic pathway analysis in culturable SAR92 clade bacteria reveals their overlooked roles in DMSP degradation in coastal seas.</title>
        <authorList>
            <person name="He X."/>
            <person name="Zhang X."/>
            <person name="Zhang Y."/>
        </authorList>
    </citation>
    <scope>NUCLEOTIDE SEQUENCE</scope>
    <source>
        <strain evidence="3">H455</strain>
    </source>
</reference>
<comment type="similarity">
    <text evidence="1">Belongs to the short-chain dehydrogenases/reductases (SDR) family.</text>
</comment>
<sequence>MLSNVEIAAYQAPETLLADRVIMITGAGDGIGKTAALHCAKHGAIVILAGRTVAKLEQVYDSIVASGGAEPVIYPIDLEGASSDDYNILSNQLDQQFGRLDGLLHNAGILGQRTPLSNYRTDVWDKVMQVNVTAAFQMTQALMPVLEKSPSASVVFTTSSVGRVGRPFWGAYAVSKFAVEGMVQVWASELEGLGSVRINAINPGATGTSMRMQAFPAENPGSVTSPEQIMPTYLYLLGADSAAVNGQSIDAQPHR</sequence>
<dbReference type="Pfam" id="PF00106">
    <property type="entry name" value="adh_short"/>
    <property type="match status" value="1"/>
</dbReference>
<evidence type="ECO:0000256" key="2">
    <source>
        <dbReference type="ARBA" id="ARBA00023002"/>
    </source>
</evidence>
<evidence type="ECO:0000313" key="4">
    <source>
        <dbReference type="Proteomes" id="UP001059934"/>
    </source>
</evidence>
<name>A0ABY5TKY0_9GAMM</name>
<protein>
    <submittedName>
        <fullName evidence="3">YciK family oxidoreductase</fullName>
    </submittedName>
</protein>
<organism evidence="3 4">
    <name type="scientific">SAR92 clade bacterium H455</name>
    <dbReference type="NCBI Taxonomy" id="2974818"/>
    <lineage>
        <taxon>Bacteria</taxon>
        <taxon>Pseudomonadati</taxon>
        <taxon>Pseudomonadota</taxon>
        <taxon>Gammaproteobacteria</taxon>
        <taxon>Cellvibrionales</taxon>
        <taxon>Porticoccaceae</taxon>
        <taxon>SAR92 clade</taxon>
    </lineage>
</organism>
<keyword evidence="2" id="KW-0560">Oxidoreductase</keyword>
<dbReference type="PANTHER" id="PTHR42901:SF1">
    <property type="entry name" value="ALCOHOL DEHYDROGENASE"/>
    <property type="match status" value="1"/>
</dbReference>
<accession>A0ABY5TKY0</accession>
<dbReference type="PROSITE" id="PS00061">
    <property type="entry name" value="ADH_SHORT"/>
    <property type="match status" value="1"/>
</dbReference>
<dbReference type="PANTHER" id="PTHR42901">
    <property type="entry name" value="ALCOHOL DEHYDROGENASE"/>
    <property type="match status" value="1"/>
</dbReference>
<proteinExistence type="inferred from homology"/>
<dbReference type="Proteomes" id="UP001059934">
    <property type="component" value="Chromosome"/>
</dbReference>
<evidence type="ECO:0000313" key="3">
    <source>
        <dbReference type="EMBL" id="UVW34503.1"/>
    </source>
</evidence>
<dbReference type="NCBIfam" id="NF006509">
    <property type="entry name" value="PRK08945.1"/>
    <property type="match status" value="1"/>
</dbReference>
<dbReference type="InterPro" id="IPR036291">
    <property type="entry name" value="NAD(P)-bd_dom_sf"/>
</dbReference>
<gene>
    <name evidence="3" type="ORF">NYF23_10845</name>
</gene>
<dbReference type="SUPFAM" id="SSF51735">
    <property type="entry name" value="NAD(P)-binding Rossmann-fold domains"/>
    <property type="match status" value="1"/>
</dbReference>
<keyword evidence="4" id="KW-1185">Reference proteome</keyword>
<dbReference type="InterPro" id="IPR020904">
    <property type="entry name" value="Sc_DH/Rdtase_CS"/>
</dbReference>